<reference evidence="1" key="2">
    <citation type="submission" date="2021-02" db="EMBL/GenBank/DDBJ databases">
        <authorList>
            <person name="Kimball J.A."/>
            <person name="Haas M.W."/>
            <person name="Macchietto M."/>
            <person name="Kono T."/>
            <person name="Duquette J."/>
            <person name="Shao M."/>
        </authorList>
    </citation>
    <scope>NUCLEOTIDE SEQUENCE</scope>
    <source>
        <tissue evidence="1">Fresh leaf tissue</tissue>
    </source>
</reference>
<sequence>MGSNSSVVPDPVLGLHLPLRHPIGALSHCVAMARDAAVVPHPWLVDLVPLLVVLLIASRPTLPSCANCLLMEIILTFLLSPLHKKMVLLRHPEEKNRDSRSSLVWAAKRNQGSSHHFRARVVVSLSLDHQTP</sequence>
<evidence type="ECO:0000313" key="2">
    <source>
        <dbReference type="Proteomes" id="UP000729402"/>
    </source>
</evidence>
<name>A0A8J5WG08_ZIZPA</name>
<comment type="caution">
    <text evidence="1">The sequence shown here is derived from an EMBL/GenBank/DDBJ whole genome shotgun (WGS) entry which is preliminary data.</text>
</comment>
<protein>
    <submittedName>
        <fullName evidence="1">Uncharacterized protein</fullName>
    </submittedName>
</protein>
<proteinExistence type="predicted"/>
<reference evidence="1" key="1">
    <citation type="journal article" date="2021" name="bioRxiv">
        <title>Whole Genome Assembly and Annotation of Northern Wild Rice, Zizania palustris L., Supports a Whole Genome Duplication in the Zizania Genus.</title>
        <authorList>
            <person name="Haas M."/>
            <person name="Kono T."/>
            <person name="Macchietto M."/>
            <person name="Millas R."/>
            <person name="McGilp L."/>
            <person name="Shao M."/>
            <person name="Duquette J."/>
            <person name="Hirsch C.N."/>
            <person name="Kimball J."/>
        </authorList>
    </citation>
    <scope>NUCLEOTIDE SEQUENCE</scope>
    <source>
        <tissue evidence="1">Fresh leaf tissue</tissue>
    </source>
</reference>
<dbReference type="Proteomes" id="UP000729402">
    <property type="component" value="Unassembled WGS sequence"/>
</dbReference>
<accession>A0A8J5WG08</accession>
<evidence type="ECO:0000313" key="1">
    <source>
        <dbReference type="EMBL" id="KAG8088729.1"/>
    </source>
</evidence>
<dbReference type="AlphaFoldDB" id="A0A8J5WG08"/>
<dbReference type="EMBL" id="JAAALK010000082">
    <property type="protein sequence ID" value="KAG8088729.1"/>
    <property type="molecule type" value="Genomic_DNA"/>
</dbReference>
<organism evidence="1 2">
    <name type="scientific">Zizania palustris</name>
    <name type="common">Northern wild rice</name>
    <dbReference type="NCBI Taxonomy" id="103762"/>
    <lineage>
        <taxon>Eukaryota</taxon>
        <taxon>Viridiplantae</taxon>
        <taxon>Streptophyta</taxon>
        <taxon>Embryophyta</taxon>
        <taxon>Tracheophyta</taxon>
        <taxon>Spermatophyta</taxon>
        <taxon>Magnoliopsida</taxon>
        <taxon>Liliopsida</taxon>
        <taxon>Poales</taxon>
        <taxon>Poaceae</taxon>
        <taxon>BOP clade</taxon>
        <taxon>Oryzoideae</taxon>
        <taxon>Oryzeae</taxon>
        <taxon>Zizaniinae</taxon>
        <taxon>Zizania</taxon>
    </lineage>
</organism>
<keyword evidence="2" id="KW-1185">Reference proteome</keyword>
<gene>
    <name evidence="1" type="ORF">GUJ93_ZPchr0010g10906</name>
</gene>